<comment type="similarity">
    <text evidence="1">Belongs to the NmrA-type oxidoreductase family.</text>
</comment>
<accession>A0A5M6C4W7</accession>
<evidence type="ECO:0000256" key="1">
    <source>
        <dbReference type="ARBA" id="ARBA00006328"/>
    </source>
</evidence>
<evidence type="ECO:0000256" key="3">
    <source>
        <dbReference type="ARBA" id="ARBA00023002"/>
    </source>
</evidence>
<evidence type="ECO:0000313" key="5">
    <source>
        <dbReference type="EMBL" id="WWD16136.1"/>
    </source>
</evidence>
<gene>
    <name evidence="5" type="ORF">CI109_100561</name>
</gene>
<dbReference type="PANTHER" id="PTHR42748:SF30">
    <property type="entry name" value="NMRA-LIKE DOMAIN-CONTAINING PROTEIN"/>
    <property type="match status" value="1"/>
</dbReference>
<protein>
    <recommendedName>
        <fullName evidence="4">NmrA-like domain-containing protein</fullName>
    </recommendedName>
</protein>
<dbReference type="GO" id="GO:0016491">
    <property type="term" value="F:oxidoreductase activity"/>
    <property type="evidence" value="ECO:0007669"/>
    <property type="project" value="UniProtKB-KW"/>
</dbReference>
<dbReference type="OrthoDB" id="300709at2759"/>
<dbReference type="RefSeq" id="XP_031861157.1">
    <property type="nucleotide sequence ID" value="XM_032004679.1"/>
</dbReference>
<keyword evidence="6" id="KW-1185">Reference proteome</keyword>
<dbReference type="Proteomes" id="UP000322225">
    <property type="component" value="Chromosome 1"/>
</dbReference>
<keyword evidence="2" id="KW-0521">NADP</keyword>
<sequence length="324" mass="35931">MSGNLRDDRRKVVVFTASGDQGSSVCRYLIEDGNWEVVGISRNPDSPSSQELAKIGVKVVKGDMDDPSSYQAALEGAYGAFINADFMATYLASGMNPTIASEAEKRHALGAVDACVRAGVKHAVYTALEGLGNETMPHYVTKRQVSEHIRQVGLPTTFLHTSRYFSNMTKFGELVKRSNADPGASSGVESTSFVFELPVPDDCPLPCFAVEQIGAFVLAALNEPDKYIWKDIQACGEILTTAQIAQVVSELSGKTIDTLHLSEEAFYSDETKAKCTEELWLQYRIFYERTFNRDPAQSRQVVPDVWDCRQWALNNRDLKEMLNF</sequence>
<dbReference type="Pfam" id="PF05368">
    <property type="entry name" value="NmrA"/>
    <property type="match status" value="1"/>
</dbReference>
<dbReference type="AlphaFoldDB" id="A0A5M6C4W7"/>
<dbReference type="Gene3D" id="3.90.25.10">
    <property type="entry name" value="UDP-galactose 4-epimerase, domain 1"/>
    <property type="match status" value="1"/>
</dbReference>
<proteinExistence type="inferred from homology"/>
<dbReference type="InterPro" id="IPR036291">
    <property type="entry name" value="NAD(P)-bd_dom_sf"/>
</dbReference>
<dbReference type="SUPFAM" id="SSF51735">
    <property type="entry name" value="NAD(P)-binding Rossmann-fold domains"/>
    <property type="match status" value="1"/>
</dbReference>
<dbReference type="GeneID" id="43588816"/>
<dbReference type="KEGG" id="ksn:43588816"/>
<dbReference type="GO" id="GO:0005634">
    <property type="term" value="C:nucleus"/>
    <property type="evidence" value="ECO:0007669"/>
    <property type="project" value="TreeGrafter"/>
</dbReference>
<feature type="domain" description="NmrA-like" evidence="4">
    <location>
        <begin position="10"/>
        <end position="268"/>
    </location>
</feature>
<evidence type="ECO:0000313" key="6">
    <source>
        <dbReference type="Proteomes" id="UP000322225"/>
    </source>
</evidence>
<dbReference type="Gene3D" id="3.40.50.720">
    <property type="entry name" value="NAD(P)-binding Rossmann-like Domain"/>
    <property type="match status" value="1"/>
</dbReference>
<dbReference type="InterPro" id="IPR051164">
    <property type="entry name" value="NmrA-like_oxidored"/>
</dbReference>
<reference evidence="5" key="1">
    <citation type="submission" date="2017-08" db="EMBL/GenBank/DDBJ databases">
        <authorList>
            <person name="Cuomo C."/>
            <person name="Billmyre B."/>
            <person name="Heitman J."/>
        </authorList>
    </citation>
    <scope>NUCLEOTIDE SEQUENCE</scope>
    <source>
        <strain evidence="5">CBS 12478</strain>
    </source>
</reference>
<dbReference type="InterPro" id="IPR008030">
    <property type="entry name" value="NmrA-like"/>
</dbReference>
<dbReference type="PANTHER" id="PTHR42748">
    <property type="entry name" value="NITROGEN METABOLITE REPRESSION PROTEIN NMRA FAMILY MEMBER"/>
    <property type="match status" value="1"/>
</dbReference>
<organism evidence="5 6">
    <name type="scientific">Kwoniella shandongensis</name>
    <dbReference type="NCBI Taxonomy" id="1734106"/>
    <lineage>
        <taxon>Eukaryota</taxon>
        <taxon>Fungi</taxon>
        <taxon>Dikarya</taxon>
        <taxon>Basidiomycota</taxon>
        <taxon>Agaricomycotina</taxon>
        <taxon>Tremellomycetes</taxon>
        <taxon>Tremellales</taxon>
        <taxon>Cryptococcaceae</taxon>
        <taxon>Kwoniella</taxon>
    </lineage>
</organism>
<keyword evidence="3" id="KW-0560">Oxidoreductase</keyword>
<name>A0A5M6C4W7_9TREE</name>
<dbReference type="EMBL" id="CP144051">
    <property type="protein sequence ID" value="WWD16136.1"/>
    <property type="molecule type" value="Genomic_DNA"/>
</dbReference>
<evidence type="ECO:0000259" key="4">
    <source>
        <dbReference type="Pfam" id="PF05368"/>
    </source>
</evidence>
<reference evidence="5" key="2">
    <citation type="submission" date="2024-01" db="EMBL/GenBank/DDBJ databases">
        <title>Comparative genomics of Cryptococcus and Kwoniella reveals pathogenesis evolution and contrasting modes of karyotype evolution via chromosome fusion or intercentromeric recombination.</title>
        <authorList>
            <person name="Coelho M.A."/>
            <person name="David-Palma M."/>
            <person name="Shea T."/>
            <person name="Bowers K."/>
            <person name="McGinley-Smith S."/>
            <person name="Mohammad A.W."/>
            <person name="Gnirke A."/>
            <person name="Yurkov A.M."/>
            <person name="Nowrousian M."/>
            <person name="Sun S."/>
            <person name="Cuomo C.A."/>
            <person name="Heitman J."/>
        </authorList>
    </citation>
    <scope>NUCLEOTIDE SEQUENCE</scope>
    <source>
        <strain evidence="5">CBS 12478</strain>
    </source>
</reference>
<dbReference type="CDD" id="cd05251">
    <property type="entry name" value="NmrA_like_SDR_a"/>
    <property type="match status" value="1"/>
</dbReference>
<evidence type="ECO:0000256" key="2">
    <source>
        <dbReference type="ARBA" id="ARBA00022857"/>
    </source>
</evidence>